<feature type="compositionally biased region" description="Low complexity" evidence="1">
    <location>
        <begin position="316"/>
        <end position="336"/>
    </location>
</feature>
<dbReference type="Proteomes" id="UP001063166">
    <property type="component" value="Unassembled WGS sequence"/>
</dbReference>
<comment type="caution">
    <text evidence="2">The sequence shown here is derived from an EMBL/GenBank/DDBJ whole genome shotgun (WGS) entry which is preliminary data.</text>
</comment>
<proteinExistence type="predicted"/>
<dbReference type="AlphaFoldDB" id="A0A9P3PN76"/>
<feature type="compositionally biased region" description="Polar residues" evidence="1">
    <location>
        <begin position="268"/>
        <end position="283"/>
    </location>
</feature>
<organism evidence="2 3">
    <name type="scientific">Lyophyllum shimeji</name>
    <name type="common">Hon-shimeji</name>
    <name type="synonym">Tricholoma shimeji</name>
    <dbReference type="NCBI Taxonomy" id="47721"/>
    <lineage>
        <taxon>Eukaryota</taxon>
        <taxon>Fungi</taxon>
        <taxon>Dikarya</taxon>
        <taxon>Basidiomycota</taxon>
        <taxon>Agaricomycotina</taxon>
        <taxon>Agaricomycetes</taxon>
        <taxon>Agaricomycetidae</taxon>
        <taxon>Agaricales</taxon>
        <taxon>Tricholomatineae</taxon>
        <taxon>Lyophyllaceae</taxon>
        <taxon>Lyophyllum</taxon>
    </lineage>
</organism>
<feature type="region of interest" description="Disordered" evidence="1">
    <location>
        <begin position="115"/>
        <end position="292"/>
    </location>
</feature>
<feature type="compositionally biased region" description="Low complexity" evidence="1">
    <location>
        <begin position="602"/>
        <end position="615"/>
    </location>
</feature>
<feature type="compositionally biased region" description="Basic and acidic residues" evidence="1">
    <location>
        <begin position="731"/>
        <end position="741"/>
    </location>
</feature>
<keyword evidence="3" id="KW-1185">Reference proteome</keyword>
<feature type="compositionally biased region" description="Pro residues" evidence="1">
    <location>
        <begin position="533"/>
        <end position="545"/>
    </location>
</feature>
<name>A0A9P3PN76_LYOSH</name>
<feature type="compositionally biased region" description="Polar residues" evidence="1">
    <location>
        <begin position="556"/>
        <end position="565"/>
    </location>
</feature>
<dbReference type="OrthoDB" id="2553626at2759"/>
<feature type="compositionally biased region" description="Polar residues" evidence="1">
    <location>
        <begin position="389"/>
        <end position="401"/>
    </location>
</feature>
<feature type="region of interest" description="Disordered" evidence="1">
    <location>
        <begin position="697"/>
        <end position="754"/>
    </location>
</feature>
<feature type="compositionally biased region" description="Gly residues" evidence="1">
    <location>
        <begin position="576"/>
        <end position="586"/>
    </location>
</feature>
<evidence type="ECO:0000313" key="2">
    <source>
        <dbReference type="EMBL" id="GLB39487.1"/>
    </source>
</evidence>
<feature type="compositionally biased region" description="Polar residues" evidence="1">
    <location>
        <begin position="305"/>
        <end position="315"/>
    </location>
</feature>
<feature type="region of interest" description="Disordered" evidence="1">
    <location>
        <begin position="305"/>
        <end position="625"/>
    </location>
</feature>
<dbReference type="EMBL" id="BRPK01000006">
    <property type="protein sequence ID" value="GLB39487.1"/>
    <property type="molecule type" value="Genomic_DNA"/>
</dbReference>
<feature type="compositionally biased region" description="Low complexity" evidence="1">
    <location>
        <begin position="412"/>
        <end position="423"/>
    </location>
</feature>
<evidence type="ECO:0000256" key="1">
    <source>
        <dbReference type="SAM" id="MobiDB-lite"/>
    </source>
</evidence>
<evidence type="ECO:0000313" key="3">
    <source>
        <dbReference type="Proteomes" id="UP001063166"/>
    </source>
</evidence>
<protein>
    <submittedName>
        <fullName evidence="2">Uncharacterized protein</fullName>
    </submittedName>
</protein>
<feature type="compositionally biased region" description="Low complexity" evidence="1">
    <location>
        <begin position="226"/>
        <end position="251"/>
    </location>
</feature>
<sequence>MRPLTLHASALNDDEYDLYTTSLNELVWADDKDTQAHDDAYYEQIQVGVREARGWLRGRYVHLPPGVIDAILRFFSPRLSQTDVLTGGQMFAVLRLVVHAENGKDVDRALAFVQAHPSASGSSKRPSIDATSPPRDAGHAPPTPASSSTRLAESQTVSNPFSASQPPTHPSQRPESATSAHTAHNPFVARTSTDARPPLPPRKPPPPAPPHSVLTPPPKHGSILLSTPSRKSISPTRPSSSTTPVPLPNSSAGTPSHHPPIPPKPAHVTSTLMKQSLQASKAAQTMKRAEEQLERERVLQVLKSSAVVSGTQVHSTVNRSVSPVKVVVNTSSPSGSEDGGGAGQGANEERGREGRAPPLPRRRHTHMQQQPSPPISASSLEHVALARASTDSSSENTQGSNPPLPLPARSMTNPFPNATNNNPYHRGLKDAPANMPHKSYAATSHVSPSHGPIDLPSTRPPTHPDRKPPAFPFASPHHHQSQSSPFHDRNSSTSPFASPTQNSFAHTHTTNANITPESSPTTRVFRSKSLHHPSPPFPPLPAPTPPRRKRPESVQVLGSTGSSSIFGEGAELVFGQSGGGGGGGGATLARHTSMSAAHRRQASFSGASTGSFSTSRSDGAGGGGGAGVGVGAGLVGADSPLHKLAKSWQPRLEKARYKAEAGLSRRGYIRDQRSRSRGREDKEELLVVGAGAYGDGYGDAEDLYEPPSVDGLSLEGSEESEEGGVLGGRGRQVEVGERDGMKWPVGEGEGWRPL</sequence>
<reference evidence="2" key="1">
    <citation type="submission" date="2022-07" db="EMBL/GenBank/DDBJ databases">
        <title>The genome of Lyophyllum shimeji provides insight into the initial evolution of ectomycorrhizal fungal genome.</title>
        <authorList>
            <person name="Kobayashi Y."/>
            <person name="Shibata T."/>
            <person name="Hirakawa H."/>
            <person name="Shigenobu S."/>
            <person name="Nishiyama T."/>
            <person name="Yamada A."/>
            <person name="Hasebe M."/>
            <person name="Kawaguchi M."/>
        </authorList>
    </citation>
    <scope>NUCLEOTIDE SEQUENCE</scope>
    <source>
        <strain evidence="2">AT787</strain>
    </source>
</reference>
<accession>A0A9P3PN76</accession>
<feature type="compositionally biased region" description="Pro residues" evidence="1">
    <location>
        <begin position="197"/>
        <end position="219"/>
    </location>
</feature>
<gene>
    <name evidence="2" type="ORF">LshimejAT787_0606490</name>
</gene>
<feature type="compositionally biased region" description="Polar residues" evidence="1">
    <location>
        <begin position="491"/>
        <end position="524"/>
    </location>
</feature>
<feature type="compositionally biased region" description="Polar residues" evidence="1">
    <location>
        <begin position="145"/>
        <end position="182"/>
    </location>
</feature>